<reference evidence="2" key="2">
    <citation type="submission" date="2023-05" db="EMBL/GenBank/DDBJ databases">
        <authorList>
            <consortium name="Lawrence Berkeley National Laboratory"/>
            <person name="Steindorff A."/>
            <person name="Hensen N."/>
            <person name="Bonometti L."/>
            <person name="Westerberg I."/>
            <person name="Brannstrom I.O."/>
            <person name="Guillou S."/>
            <person name="Cros-Aarteil S."/>
            <person name="Calhoun S."/>
            <person name="Haridas S."/>
            <person name="Kuo A."/>
            <person name="Mondo S."/>
            <person name="Pangilinan J."/>
            <person name="Riley R."/>
            <person name="Labutti K."/>
            <person name="Andreopoulos B."/>
            <person name="Lipzen A."/>
            <person name="Chen C."/>
            <person name="Yanf M."/>
            <person name="Daum C."/>
            <person name="Ng V."/>
            <person name="Clum A."/>
            <person name="Ohm R."/>
            <person name="Martin F."/>
            <person name="Silar P."/>
            <person name="Natvig D."/>
            <person name="Lalanne C."/>
            <person name="Gautier V."/>
            <person name="Ament-Velasquez S.L."/>
            <person name="Kruys A."/>
            <person name="Hutchinson M.I."/>
            <person name="Powell A.J."/>
            <person name="Barry K."/>
            <person name="Miller A.N."/>
            <person name="Grigoriev I.V."/>
            <person name="Debuchy R."/>
            <person name="Gladieux P."/>
            <person name="Thoren M.H."/>
            <person name="Johannesson H."/>
        </authorList>
    </citation>
    <scope>NUCLEOTIDE SEQUENCE</scope>
    <source>
        <strain evidence="2">CBS 123565</strain>
    </source>
</reference>
<organism evidence="2 3">
    <name type="scientific">Trichocladium antarcticum</name>
    <dbReference type="NCBI Taxonomy" id="1450529"/>
    <lineage>
        <taxon>Eukaryota</taxon>
        <taxon>Fungi</taxon>
        <taxon>Dikarya</taxon>
        <taxon>Ascomycota</taxon>
        <taxon>Pezizomycotina</taxon>
        <taxon>Sordariomycetes</taxon>
        <taxon>Sordariomycetidae</taxon>
        <taxon>Sordariales</taxon>
        <taxon>Chaetomiaceae</taxon>
        <taxon>Trichocladium</taxon>
    </lineage>
</organism>
<dbReference type="AlphaFoldDB" id="A0AAN6UPI4"/>
<dbReference type="EMBL" id="MU853403">
    <property type="protein sequence ID" value="KAK4136495.1"/>
    <property type="molecule type" value="Genomic_DNA"/>
</dbReference>
<protein>
    <submittedName>
        <fullName evidence="2">Uncharacterized protein</fullName>
    </submittedName>
</protein>
<gene>
    <name evidence="2" type="ORF">BT67DRAFT_181163</name>
</gene>
<keyword evidence="3" id="KW-1185">Reference proteome</keyword>
<sequence length="184" mass="21149">MCLIGLLLPFTGKTKSREHKPRQSSSHRRSERPHREHSSRDRPRREYSRREYSRRQQEKDELKALSFFPEDTLARLTMTLEQSFLQEQQRGWGCQERLERLEQLQRENPVIVDVAPRYTVRDENAYQPTATTAVAEPLYQGGVADSPDCRNESESVDSACGCCCCGNRCGCARAKSPAVPELYP</sequence>
<comment type="caution">
    <text evidence="2">The sequence shown here is derived from an EMBL/GenBank/DDBJ whole genome shotgun (WGS) entry which is preliminary data.</text>
</comment>
<accession>A0AAN6UPI4</accession>
<evidence type="ECO:0000313" key="3">
    <source>
        <dbReference type="Proteomes" id="UP001304895"/>
    </source>
</evidence>
<reference evidence="2" key="1">
    <citation type="journal article" date="2023" name="Mol. Phylogenet. Evol.">
        <title>Genome-scale phylogeny and comparative genomics of the fungal order Sordariales.</title>
        <authorList>
            <person name="Hensen N."/>
            <person name="Bonometti L."/>
            <person name="Westerberg I."/>
            <person name="Brannstrom I.O."/>
            <person name="Guillou S."/>
            <person name="Cros-Aarteil S."/>
            <person name="Calhoun S."/>
            <person name="Haridas S."/>
            <person name="Kuo A."/>
            <person name="Mondo S."/>
            <person name="Pangilinan J."/>
            <person name="Riley R."/>
            <person name="LaButti K."/>
            <person name="Andreopoulos B."/>
            <person name="Lipzen A."/>
            <person name="Chen C."/>
            <person name="Yan M."/>
            <person name="Daum C."/>
            <person name="Ng V."/>
            <person name="Clum A."/>
            <person name="Steindorff A."/>
            <person name="Ohm R.A."/>
            <person name="Martin F."/>
            <person name="Silar P."/>
            <person name="Natvig D.O."/>
            <person name="Lalanne C."/>
            <person name="Gautier V."/>
            <person name="Ament-Velasquez S.L."/>
            <person name="Kruys A."/>
            <person name="Hutchinson M.I."/>
            <person name="Powell A.J."/>
            <person name="Barry K."/>
            <person name="Miller A.N."/>
            <person name="Grigoriev I.V."/>
            <person name="Debuchy R."/>
            <person name="Gladieux P."/>
            <person name="Hiltunen Thoren M."/>
            <person name="Johannesson H."/>
        </authorList>
    </citation>
    <scope>NUCLEOTIDE SEQUENCE</scope>
    <source>
        <strain evidence="2">CBS 123565</strain>
    </source>
</reference>
<evidence type="ECO:0000313" key="2">
    <source>
        <dbReference type="EMBL" id="KAK4136495.1"/>
    </source>
</evidence>
<feature type="compositionally biased region" description="Basic residues" evidence="1">
    <location>
        <begin position="14"/>
        <end position="32"/>
    </location>
</feature>
<feature type="compositionally biased region" description="Basic and acidic residues" evidence="1">
    <location>
        <begin position="33"/>
        <end position="59"/>
    </location>
</feature>
<name>A0AAN6UPI4_9PEZI</name>
<dbReference type="Proteomes" id="UP001304895">
    <property type="component" value="Unassembled WGS sequence"/>
</dbReference>
<proteinExistence type="predicted"/>
<feature type="region of interest" description="Disordered" evidence="1">
    <location>
        <begin position="13"/>
        <end position="59"/>
    </location>
</feature>
<evidence type="ECO:0000256" key="1">
    <source>
        <dbReference type="SAM" id="MobiDB-lite"/>
    </source>
</evidence>